<feature type="domain" description="CCHC-type" evidence="3">
    <location>
        <begin position="48"/>
        <end position="65"/>
    </location>
</feature>
<dbReference type="EMBL" id="LXQA010885304">
    <property type="protein sequence ID" value="MCI75544.1"/>
    <property type="molecule type" value="Genomic_DNA"/>
</dbReference>
<feature type="compositionally biased region" description="Basic and acidic residues" evidence="2">
    <location>
        <begin position="17"/>
        <end position="35"/>
    </location>
</feature>
<evidence type="ECO:0000259" key="3">
    <source>
        <dbReference type="PROSITE" id="PS50158"/>
    </source>
</evidence>
<dbReference type="InterPro" id="IPR001878">
    <property type="entry name" value="Znf_CCHC"/>
</dbReference>
<dbReference type="GO" id="GO:0003676">
    <property type="term" value="F:nucleic acid binding"/>
    <property type="evidence" value="ECO:0007669"/>
    <property type="project" value="InterPro"/>
</dbReference>
<accession>A0A392USG3</accession>
<proteinExistence type="predicted"/>
<keyword evidence="5" id="KW-1185">Reference proteome</keyword>
<feature type="non-terminal residue" evidence="4">
    <location>
        <position position="67"/>
    </location>
</feature>
<reference evidence="4 5" key="1">
    <citation type="journal article" date="2018" name="Front. Plant Sci.">
        <title>Red Clover (Trifolium pratense) and Zigzag Clover (T. medium) - A Picture of Genomic Similarities and Differences.</title>
        <authorList>
            <person name="Dluhosova J."/>
            <person name="Istvanek J."/>
            <person name="Nedelnik J."/>
            <person name="Repkova J."/>
        </authorList>
    </citation>
    <scope>NUCLEOTIDE SEQUENCE [LARGE SCALE GENOMIC DNA]</scope>
    <source>
        <strain evidence="5">cv. 10/8</strain>
        <tissue evidence="4">Leaf</tissue>
    </source>
</reference>
<protein>
    <submittedName>
        <fullName evidence="4">Cellular nucleic acid-binding protein</fullName>
    </submittedName>
</protein>
<dbReference type="AlphaFoldDB" id="A0A392USG3"/>
<keyword evidence="1" id="KW-0862">Zinc</keyword>
<evidence type="ECO:0000256" key="2">
    <source>
        <dbReference type="SAM" id="MobiDB-lite"/>
    </source>
</evidence>
<dbReference type="SUPFAM" id="SSF57756">
    <property type="entry name" value="Retrovirus zinc finger-like domains"/>
    <property type="match status" value="1"/>
</dbReference>
<organism evidence="4 5">
    <name type="scientific">Trifolium medium</name>
    <dbReference type="NCBI Taxonomy" id="97028"/>
    <lineage>
        <taxon>Eukaryota</taxon>
        <taxon>Viridiplantae</taxon>
        <taxon>Streptophyta</taxon>
        <taxon>Embryophyta</taxon>
        <taxon>Tracheophyta</taxon>
        <taxon>Spermatophyta</taxon>
        <taxon>Magnoliopsida</taxon>
        <taxon>eudicotyledons</taxon>
        <taxon>Gunneridae</taxon>
        <taxon>Pentapetalae</taxon>
        <taxon>rosids</taxon>
        <taxon>fabids</taxon>
        <taxon>Fabales</taxon>
        <taxon>Fabaceae</taxon>
        <taxon>Papilionoideae</taxon>
        <taxon>50 kb inversion clade</taxon>
        <taxon>NPAAA clade</taxon>
        <taxon>Hologalegina</taxon>
        <taxon>IRL clade</taxon>
        <taxon>Trifolieae</taxon>
        <taxon>Trifolium</taxon>
    </lineage>
</organism>
<feature type="region of interest" description="Disordered" evidence="2">
    <location>
        <begin position="14"/>
        <end position="48"/>
    </location>
</feature>
<sequence>RICDEDGRAKASYYKAVNEKRGKGQERGKPYDNRGRGNTSGGKKPVNRKCYNCGERGHMSYDCPKKR</sequence>
<comment type="caution">
    <text evidence="4">The sequence shown here is derived from an EMBL/GenBank/DDBJ whole genome shotgun (WGS) entry which is preliminary data.</text>
</comment>
<dbReference type="GO" id="GO:0008270">
    <property type="term" value="F:zinc ion binding"/>
    <property type="evidence" value="ECO:0007669"/>
    <property type="project" value="UniProtKB-KW"/>
</dbReference>
<dbReference type="PROSITE" id="PS50158">
    <property type="entry name" value="ZF_CCHC"/>
    <property type="match status" value="1"/>
</dbReference>
<evidence type="ECO:0000256" key="1">
    <source>
        <dbReference type="PROSITE-ProRule" id="PRU00047"/>
    </source>
</evidence>
<dbReference type="Pfam" id="PF00098">
    <property type="entry name" value="zf-CCHC"/>
    <property type="match status" value="1"/>
</dbReference>
<evidence type="ECO:0000313" key="4">
    <source>
        <dbReference type="EMBL" id="MCI75544.1"/>
    </source>
</evidence>
<dbReference type="Gene3D" id="4.10.60.10">
    <property type="entry name" value="Zinc finger, CCHC-type"/>
    <property type="match status" value="1"/>
</dbReference>
<keyword evidence="1" id="KW-0479">Metal-binding</keyword>
<keyword evidence="1" id="KW-0863">Zinc-finger</keyword>
<evidence type="ECO:0000313" key="5">
    <source>
        <dbReference type="Proteomes" id="UP000265520"/>
    </source>
</evidence>
<dbReference type="SMART" id="SM00343">
    <property type="entry name" value="ZnF_C2HC"/>
    <property type="match status" value="1"/>
</dbReference>
<name>A0A392USG3_9FABA</name>
<dbReference type="Proteomes" id="UP000265520">
    <property type="component" value="Unassembled WGS sequence"/>
</dbReference>
<feature type="non-terminal residue" evidence="4">
    <location>
        <position position="1"/>
    </location>
</feature>
<dbReference type="InterPro" id="IPR036875">
    <property type="entry name" value="Znf_CCHC_sf"/>
</dbReference>